<dbReference type="HOGENOM" id="CLU_3064236_0_0_9"/>
<evidence type="ECO:0000313" key="3">
    <source>
        <dbReference type="Proteomes" id="UP000029278"/>
    </source>
</evidence>
<keyword evidence="3" id="KW-1185">Reference proteome</keyword>
<dbReference type="RefSeq" id="WP_164815245.1">
    <property type="nucleotide sequence ID" value="NZ_BOSD01000003.1"/>
</dbReference>
<dbReference type="PATRIC" id="fig|44252.3.peg.4913"/>
<dbReference type="EMBL" id="JMQA01000040">
    <property type="protein sequence ID" value="KFM98452.1"/>
    <property type="molecule type" value="Genomic_DNA"/>
</dbReference>
<feature type="compositionally biased region" description="Polar residues" evidence="1">
    <location>
        <begin position="34"/>
        <end position="47"/>
    </location>
</feature>
<protein>
    <submittedName>
        <fullName evidence="2">Uncharacterized protein</fullName>
    </submittedName>
</protein>
<name>A0A090YKL3_PAEMA</name>
<dbReference type="Proteomes" id="UP000029278">
    <property type="component" value="Unassembled WGS sequence"/>
</dbReference>
<proteinExistence type="predicted"/>
<organism evidence="2 3">
    <name type="scientific">Paenibacillus macerans</name>
    <name type="common">Bacillus macerans</name>
    <dbReference type="NCBI Taxonomy" id="44252"/>
    <lineage>
        <taxon>Bacteria</taxon>
        <taxon>Bacillati</taxon>
        <taxon>Bacillota</taxon>
        <taxon>Bacilli</taxon>
        <taxon>Bacillales</taxon>
        <taxon>Paenibacillaceae</taxon>
        <taxon>Paenibacillus</taxon>
    </lineage>
</organism>
<dbReference type="GeneID" id="77012412"/>
<evidence type="ECO:0000256" key="1">
    <source>
        <dbReference type="SAM" id="MobiDB-lite"/>
    </source>
</evidence>
<dbReference type="AlphaFoldDB" id="A0A090YKL3"/>
<comment type="caution">
    <text evidence="2">The sequence shown here is derived from an EMBL/GenBank/DDBJ whole genome shotgun (WGS) entry which is preliminary data.</text>
</comment>
<feature type="region of interest" description="Disordered" evidence="1">
    <location>
        <begin position="34"/>
        <end position="53"/>
    </location>
</feature>
<accession>A0A090YKL3</accession>
<reference evidence="2 3" key="1">
    <citation type="submission" date="2014-04" db="EMBL/GenBank/DDBJ databases">
        <authorList>
            <person name="Bishop-Lilly K.A."/>
            <person name="Broomall S.M."/>
            <person name="Chain P.S."/>
            <person name="Chertkov O."/>
            <person name="Coyne S.R."/>
            <person name="Daligault H.E."/>
            <person name="Davenport K.W."/>
            <person name="Erkkila T."/>
            <person name="Frey K.G."/>
            <person name="Gibbons H.S."/>
            <person name="Gu W."/>
            <person name="Jaissle J."/>
            <person name="Johnson S.L."/>
            <person name="Koroleva G.I."/>
            <person name="Ladner J.T."/>
            <person name="Lo C.-C."/>
            <person name="Minogue T.D."/>
            <person name="Munk C."/>
            <person name="Palacios G.F."/>
            <person name="Redden C.L."/>
            <person name="Rosenzweig C.N."/>
            <person name="Scholz M.B."/>
            <person name="Teshima H."/>
            <person name="Xu Y."/>
        </authorList>
    </citation>
    <scope>NUCLEOTIDE SEQUENCE [LARGE SCALE GENOMIC DNA]</scope>
    <source>
        <strain evidence="2 3">8244</strain>
    </source>
</reference>
<gene>
    <name evidence="2" type="ORF">DJ90_4346</name>
</gene>
<evidence type="ECO:0000313" key="2">
    <source>
        <dbReference type="EMBL" id="KFM98452.1"/>
    </source>
</evidence>
<dbReference type="STRING" id="44252.DJ90_4346"/>
<sequence>MPALINGGRFVPGNGRRVHSLVFGLILNQNNPEKAKQLSQVTTSAGLSKSPEL</sequence>